<evidence type="ECO:0000313" key="4">
    <source>
        <dbReference type="RefSeq" id="XP_020668887.2"/>
    </source>
</evidence>
<name>A0A6J0V7P5_9SAUR</name>
<keyword evidence="2" id="KW-0812">Transmembrane</keyword>
<feature type="transmembrane region" description="Helical" evidence="2">
    <location>
        <begin position="158"/>
        <end position="181"/>
    </location>
</feature>
<dbReference type="Proteomes" id="UP001652642">
    <property type="component" value="Chromosome 2"/>
</dbReference>
<dbReference type="OrthoDB" id="5920062at2759"/>
<evidence type="ECO:0000256" key="1">
    <source>
        <dbReference type="SAM" id="MobiDB-lite"/>
    </source>
</evidence>
<dbReference type="GO" id="GO:0005230">
    <property type="term" value="F:extracellular ligand-gated monoatomic ion channel activity"/>
    <property type="evidence" value="ECO:0007669"/>
    <property type="project" value="InterPro"/>
</dbReference>
<keyword evidence="2" id="KW-0472">Membrane</keyword>
<reference evidence="3 4" key="1">
    <citation type="submission" date="2025-05" db="UniProtKB">
        <authorList>
            <consortium name="RefSeq"/>
        </authorList>
    </citation>
    <scope>NUCLEOTIDE SEQUENCE [LARGE SCALE GENOMIC DNA]</scope>
</reference>
<proteinExistence type="predicted"/>
<dbReference type="RefSeq" id="XP_072846609.1">
    <property type="nucleotide sequence ID" value="XM_072990508.1"/>
</dbReference>
<dbReference type="InParanoid" id="A0A6J0V7P5"/>
<dbReference type="CTD" id="353174"/>
<dbReference type="KEGG" id="pvt:110089866"/>
<dbReference type="InterPro" id="IPR038050">
    <property type="entry name" value="Neuro_actylchol_rec"/>
</dbReference>
<dbReference type="InterPro" id="IPR036719">
    <property type="entry name" value="Neuro-gated_channel_TM_sf"/>
</dbReference>
<dbReference type="RefSeq" id="XP_020668887.2">
    <property type="nucleotide sequence ID" value="XM_020813228.2"/>
</dbReference>
<keyword evidence="3" id="KW-1185">Reference proteome</keyword>
<accession>A0A6J0V7P5</accession>
<feature type="transmembrane region" description="Helical" evidence="2">
    <location>
        <begin position="79"/>
        <end position="99"/>
    </location>
</feature>
<dbReference type="GO" id="GO:0004888">
    <property type="term" value="F:transmembrane signaling receptor activity"/>
    <property type="evidence" value="ECO:0007669"/>
    <property type="project" value="InterPro"/>
</dbReference>
<dbReference type="GO" id="GO:0016020">
    <property type="term" value="C:membrane"/>
    <property type="evidence" value="ECO:0007669"/>
    <property type="project" value="UniProtKB-SubCell"/>
</dbReference>
<feature type="compositionally biased region" description="Basic and acidic residues" evidence="1">
    <location>
        <begin position="125"/>
        <end position="135"/>
    </location>
</feature>
<feature type="transmembrane region" description="Helical" evidence="2">
    <location>
        <begin position="46"/>
        <end position="67"/>
    </location>
</feature>
<organism evidence="3 4">
    <name type="scientific">Pogona vitticeps</name>
    <name type="common">central bearded dragon</name>
    <dbReference type="NCBI Taxonomy" id="103695"/>
    <lineage>
        <taxon>Eukaryota</taxon>
        <taxon>Metazoa</taxon>
        <taxon>Chordata</taxon>
        <taxon>Craniata</taxon>
        <taxon>Vertebrata</taxon>
        <taxon>Euteleostomi</taxon>
        <taxon>Lepidosauria</taxon>
        <taxon>Squamata</taxon>
        <taxon>Bifurcata</taxon>
        <taxon>Unidentata</taxon>
        <taxon>Episquamata</taxon>
        <taxon>Toxicofera</taxon>
        <taxon>Iguania</taxon>
        <taxon>Acrodonta</taxon>
        <taxon>Agamidae</taxon>
        <taxon>Amphibolurinae</taxon>
        <taxon>Pogona</taxon>
    </lineage>
</organism>
<evidence type="ECO:0000313" key="3">
    <source>
        <dbReference type="Proteomes" id="UP001652642"/>
    </source>
</evidence>
<evidence type="ECO:0000256" key="2">
    <source>
        <dbReference type="SAM" id="Phobius"/>
    </source>
</evidence>
<dbReference type="GeneID" id="110089866"/>
<evidence type="ECO:0000313" key="5">
    <source>
        <dbReference type="RefSeq" id="XP_072846609.1"/>
    </source>
</evidence>
<gene>
    <name evidence="4 5" type="primary">ZACN</name>
</gene>
<dbReference type="AlphaFoldDB" id="A0A6J0V7P5"/>
<feature type="transmembrane region" description="Helical" evidence="2">
    <location>
        <begin position="20"/>
        <end position="40"/>
    </location>
</feature>
<dbReference type="Gene3D" id="1.20.58.390">
    <property type="entry name" value="Neurotransmitter-gated ion-channel transmembrane domain"/>
    <property type="match status" value="1"/>
</dbReference>
<sequence>MEQPYFVVKITIQNTGVRIILSLIVPSTALILSDLCGFLIPLKERLSYMVTLLLAYLVFYSSLVGSLPGSSSCSPLLSYYYTCLLMLLFFRTIQTIVVAKLVSDNFNLWQNCGFRGENATMTTRLPKDQSCHPEDSDGSDTNEGSSHLKPASAALDKLFFIIYLGLVVTFHVLFLAVWALWQCKSEKPPGGDHLDGIQW</sequence>
<keyword evidence="2" id="KW-1133">Transmembrane helix</keyword>
<protein>
    <submittedName>
        <fullName evidence="4 5">Ligand-gated cation channel ZACN</fullName>
    </submittedName>
</protein>
<feature type="region of interest" description="Disordered" evidence="1">
    <location>
        <begin position="124"/>
        <end position="145"/>
    </location>
</feature>
<dbReference type="SUPFAM" id="SSF90112">
    <property type="entry name" value="Neurotransmitter-gated ion-channel transmembrane pore"/>
    <property type="match status" value="1"/>
</dbReference>